<dbReference type="AlphaFoldDB" id="A0A173U1X4"/>
<proteinExistence type="predicted"/>
<sequence length="492" mass="57572">MEFVIEVGNLMVKKEYVLHIVDKLKCGIKSEIKKKNYEAALELILNCANILYQTNLYYVDEDLEGYLKEIANKMEILSPIGKKTDVIFFYDGFGLNSRGLAQIYIKALCQIKKVIYITYEDCKENIPDIQNIINKNDGRILYINRSQKKYTEQILQLCSFASEFKPHDFFFYSFPNDVVGVTSLNIFEGKVTRYQINLTDHAFWLGARCIDKCIEFRDYGANVSVKYRGISKNIIVKLPFYPIINKDISFQGFPFQIVNGQKVVFSGGALYKTFGGENKYYDIIDNILKKYKEVVFWYAGSGDDSKLKELMKKYPGRIFHTLERNDLFQTLQHCRFYLNTYPICGGLMYQYAALAGIVPVTLRHDEDADGYLLNQEKLVVDFENKADLYQEVDKLIRDDTYFYERRNQLRCSVVSEEEFMCNLKEIMNNNDIMEINYTDINTDVFRSEYLNRISQYDIDSFLISKKTIKTILKYFPMHVLRGIIKKLISKCK</sequence>
<protein>
    <recommendedName>
        <fullName evidence="3">Glycosyltransferase family 1 protein</fullName>
    </recommendedName>
</protein>
<dbReference type="Gene3D" id="3.40.50.2000">
    <property type="entry name" value="Glycogen Phosphorylase B"/>
    <property type="match status" value="1"/>
</dbReference>
<evidence type="ECO:0000313" key="1">
    <source>
        <dbReference type="EMBL" id="CUN08921.1"/>
    </source>
</evidence>
<organism evidence="1 2">
    <name type="scientific">Roseburia inulinivorans</name>
    <dbReference type="NCBI Taxonomy" id="360807"/>
    <lineage>
        <taxon>Bacteria</taxon>
        <taxon>Bacillati</taxon>
        <taxon>Bacillota</taxon>
        <taxon>Clostridia</taxon>
        <taxon>Lachnospirales</taxon>
        <taxon>Lachnospiraceae</taxon>
        <taxon>Roseburia</taxon>
    </lineage>
</organism>
<reference evidence="1 2" key="1">
    <citation type="submission" date="2015-09" db="EMBL/GenBank/DDBJ databases">
        <authorList>
            <consortium name="Pathogen Informatics"/>
        </authorList>
    </citation>
    <scope>NUCLEOTIDE SEQUENCE [LARGE SCALE GENOMIC DNA]</scope>
    <source>
        <strain evidence="1 2">2789STDY5608887</strain>
    </source>
</reference>
<evidence type="ECO:0000313" key="2">
    <source>
        <dbReference type="Proteomes" id="UP000095453"/>
    </source>
</evidence>
<dbReference type="EMBL" id="CYXX01000012">
    <property type="protein sequence ID" value="CUN08921.1"/>
    <property type="molecule type" value="Genomic_DNA"/>
</dbReference>
<accession>A0A173U1X4</accession>
<gene>
    <name evidence="1" type="ORF">ERS852444_01826</name>
</gene>
<name>A0A173U1X4_9FIRM</name>
<dbReference type="Proteomes" id="UP000095453">
    <property type="component" value="Unassembled WGS sequence"/>
</dbReference>
<evidence type="ECO:0008006" key="3">
    <source>
        <dbReference type="Google" id="ProtNLM"/>
    </source>
</evidence>